<dbReference type="STRING" id="1844.UG56_021120"/>
<dbReference type="OrthoDB" id="9791067at2"/>
<proteinExistence type="predicted"/>
<evidence type="ECO:0000259" key="1">
    <source>
        <dbReference type="Pfam" id="PF03625"/>
    </source>
</evidence>
<protein>
    <submittedName>
        <fullName evidence="2">ABC transporter</fullName>
    </submittedName>
</protein>
<sequence length="140" mass="14703">MTSFTLRATVPASYAETLARVRELLGGAGFGVLTEIDLTATLRAKLGVEVPQQVILGACMPQLAHRALEADPRIATMLPCNVVVADEGAETRVEIFDPSAMTSFSADAGVAEVAADARQRLTGMLEALTGNEKDDDAARA</sequence>
<dbReference type="InterPro" id="IPR016796">
    <property type="entry name" value="UCP021774"/>
</dbReference>
<dbReference type="CDD" id="cd14797">
    <property type="entry name" value="DUF302"/>
    <property type="match status" value="1"/>
</dbReference>
<dbReference type="EMBL" id="JZDQ02000033">
    <property type="protein sequence ID" value="OIJ24789.1"/>
    <property type="molecule type" value="Genomic_DNA"/>
</dbReference>
<dbReference type="AlphaFoldDB" id="A0A1J4MZP4"/>
<dbReference type="PIRSF" id="PIRSF021774">
    <property type="entry name" value="UCP021774"/>
    <property type="match status" value="1"/>
</dbReference>
<feature type="domain" description="DUF302" evidence="1">
    <location>
        <begin position="36"/>
        <end position="98"/>
    </location>
</feature>
<gene>
    <name evidence="2" type="ORF">UG56_021120</name>
</gene>
<dbReference type="RefSeq" id="WP_045546764.1">
    <property type="nucleotide sequence ID" value="NZ_JZDQ02000033.1"/>
</dbReference>
<dbReference type="InterPro" id="IPR005180">
    <property type="entry name" value="DUF302"/>
</dbReference>
<dbReference type="Pfam" id="PF03625">
    <property type="entry name" value="DUF302"/>
    <property type="match status" value="1"/>
</dbReference>
<dbReference type="PANTHER" id="PTHR38342:SF1">
    <property type="entry name" value="SLR5037 PROTEIN"/>
    <property type="match status" value="1"/>
</dbReference>
<dbReference type="Proteomes" id="UP000033772">
    <property type="component" value="Unassembled WGS sequence"/>
</dbReference>
<dbReference type="InterPro" id="IPR035923">
    <property type="entry name" value="TT1751-like_sf"/>
</dbReference>
<evidence type="ECO:0000313" key="2">
    <source>
        <dbReference type="EMBL" id="OIJ24789.1"/>
    </source>
</evidence>
<dbReference type="SUPFAM" id="SSF103247">
    <property type="entry name" value="TT1751-like"/>
    <property type="match status" value="1"/>
</dbReference>
<dbReference type="PANTHER" id="PTHR38342">
    <property type="entry name" value="SLR5037 PROTEIN"/>
    <property type="match status" value="1"/>
</dbReference>
<dbReference type="Gene3D" id="3.30.310.70">
    <property type="entry name" value="TT1751-like domain"/>
    <property type="match status" value="1"/>
</dbReference>
<keyword evidence="3" id="KW-1185">Reference proteome</keyword>
<accession>A0A1J4MZP4</accession>
<reference evidence="2" key="1">
    <citation type="submission" date="2016-10" db="EMBL/GenBank/DDBJ databases">
        <title>Draft Genome Sequence of Nocardioides luteus Strain BAFB, an Alkane-Degrading Bacterium Isolated from JP-7 Polluted Soil.</title>
        <authorList>
            <person name="Brown L."/>
            <person name="Ruiz O.N."/>
            <person name="Gunasekera T."/>
        </authorList>
    </citation>
    <scope>NUCLEOTIDE SEQUENCE [LARGE SCALE GENOMIC DNA]</scope>
    <source>
        <strain evidence="2">BAFB</strain>
    </source>
</reference>
<organism evidence="2 3">
    <name type="scientific">Nocardioides luteus</name>
    <dbReference type="NCBI Taxonomy" id="1844"/>
    <lineage>
        <taxon>Bacteria</taxon>
        <taxon>Bacillati</taxon>
        <taxon>Actinomycetota</taxon>
        <taxon>Actinomycetes</taxon>
        <taxon>Propionibacteriales</taxon>
        <taxon>Nocardioidaceae</taxon>
        <taxon>Nocardioides</taxon>
    </lineage>
</organism>
<name>A0A1J4MZP4_9ACTN</name>
<comment type="caution">
    <text evidence="2">The sequence shown here is derived from an EMBL/GenBank/DDBJ whole genome shotgun (WGS) entry which is preliminary data.</text>
</comment>
<evidence type="ECO:0000313" key="3">
    <source>
        <dbReference type="Proteomes" id="UP000033772"/>
    </source>
</evidence>